<dbReference type="GO" id="GO:0004722">
    <property type="term" value="F:protein serine/threonine phosphatase activity"/>
    <property type="evidence" value="ECO:0007669"/>
    <property type="project" value="UniProtKB-EC"/>
</dbReference>
<keyword evidence="7" id="KW-0378">Hydrolase</keyword>
<dbReference type="VEuPathDB" id="VectorBase:BGLAX_038986"/>
<dbReference type="STRING" id="6526.A0A2C9JQR4"/>
<evidence type="ECO:0000256" key="3">
    <source>
        <dbReference type="ARBA" id="ARBA00013064"/>
    </source>
</evidence>
<dbReference type="AlphaFoldDB" id="A0A2C9JQR4"/>
<evidence type="ECO:0000256" key="1">
    <source>
        <dbReference type="ARBA" id="ARBA00004342"/>
    </source>
</evidence>
<feature type="domain" description="Tyrosine-protein phosphatase" evidence="16">
    <location>
        <begin position="4"/>
        <end position="144"/>
    </location>
</feature>
<evidence type="ECO:0000256" key="14">
    <source>
        <dbReference type="ARBA" id="ARBA00068799"/>
    </source>
</evidence>
<comment type="subcellular location">
    <subcellularLocation>
        <location evidence="1">Cell membrane</location>
        <topology evidence="1">Lipid-anchor</topology>
        <orientation evidence="1">Cytoplasmic side</orientation>
    </subcellularLocation>
</comment>
<reference evidence="21 22" key="2">
    <citation type="submission" date="2025-04" db="UniProtKB">
        <authorList>
            <consortium name="RefSeq"/>
        </authorList>
    </citation>
    <scope>IDENTIFICATION</scope>
</reference>
<dbReference type="GO" id="GO:0004725">
    <property type="term" value="F:protein tyrosine phosphatase activity"/>
    <property type="evidence" value="ECO:0007669"/>
    <property type="project" value="UniProtKB-EC"/>
</dbReference>
<dbReference type="EnsemblMetazoa" id="BGLB006492-RD">
    <property type="protein sequence ID" value="BGLB006492-PD"/>
    <property type="gene ID" value="BGLB006492"/>
</dbReference>
<keyword evidence="5" id="KW-1003">Cell membrane</keyword>
<evidence type="ECO:0000256" key="7">
    <source>
        <dbReference type="ARBA" id="ARBA00022801"/>
    </source>
</evidence>
<dbReference type="GO" id="GO:0005829">
    <property type="term" value="C:cytosol"/>
    <property type="evidence" value="ECO:0007669"/>
    <property type="project" value="TreeGrafter"/>
</dbReference>
<dbReference type="RefSeq" id="XP_055890680.1">
    <property type="nucleotide sequence ID" value="XM_056034705.1"/>
</dbReference>
<dbReference type="EC" id="3.1.3.16" evidence="4"/>
<dbReference type="CDD" id="cd14519">
    <property type="entry name" value="DSP_DUSP22_15"/>
    <property type="match status" value="1"/>
</dbReference>
<dbReference type="OMA" id="ASARFIC"/>
<evidence type="ECO:0000256" key="10">
    <source>
        <dbReference type="ARBA" id="ARBA00023288"/>
    </source>
</evidence>
<dbReference type="KEGG" id="bgt:106064028"/>
<dbReference type="GO" id="GO:0007165">
    <property type="term" value="P:signal transduction"/>
    <property type="evidence" value="ECO:0007669"/>
    <property type="project" value="TreeGrafter"/>
</dbReference>
<dbReference type="RefSeq" id="XP_055890677.1">
    <property type="nucleotide sequence ID" value="XM_056034702.1"/>
</dbReference>
<keyword evidence="9" id="KW-0472">Membrane</keyword>
<evidence type="ECO:0000313" key="23">
    <source>
        <dbReference type="RefSeq" id="XP_055890678.1"/>
    </source>
</evidence>
<dbReference type="PANTHER" id="PTHR45948:SF2">
    <property type="entry name" value="DUAL SPECIFICITY PROTEIN PHOSPHATASE"/>
    <property type="match status" value="1"/>
</dbReference>
<dbReference type="SUPFAM" id="SSF52799">
    <property type="entry name" value="(Phosphotyrosine protein) phosphatases II"/>
    <property type="match status" value="1"/>
</dbReference>
<dbReference type="RefSeq" id="XP_055890678.1">
    <property type="nucleotide sequence ID" value="XM_056034703.1"/>
</dbReference>
<dbReference type="FunFam" id="3.90.190.10:FF:000052">
    <property type="entry name" value="Dual specificity phosphatase 15"/>
    <property type="match status" value="1"/>
</dbReference>
<keyword evidence="8" id="KW-0904">Protein phosphatase</keyword>
<reference evidence="18" key="1">
    <citation type="submission" date="2020-05" db="UniProtKB">
        <authorList>
            <consortium name="EnsemblMetazoa"/>
        </authorList>
    </citation>
    <scope>IDENTIFICATION</scope>
    <source>
        <strain evidence="18">BB02</strain>
    </source>
</reference>
<evidence type="ECO:0000256" key="12">
    <source>
        <dbReference type="ARBA" id="ARBA00048336"/>
    </source>
</evidence>
<dbReference type="PRINTS" id="PR01908">
    <property type="entry name" value="ADSPHPHTASE"/>
</dbReference>
<evidence type="ECO:0000256" key="8">
    <source>
        <dbReference type="ARBA" id="ARBA00022912"/>
    </source>
</evidence>
<dbReference type="OrthoDB" id="9979246at2759"/>
<comment type="catalytic activity">
    <reaction evidence="11">
        <text>O-phospho-L-seryl-[protein] + H2O = L-seryl-[protein] + phosphate</text>
        <dbReference type="Rhea" id="RHEA:20629"/>
        <dbReference type="Rhea" id="RHEA-COMP:9863"/>
        <dbReference type="Rhea" id="RHEA-COMP:11604"/>
        <dbReference type="ChEBI" id="CHEBI:15377"/>
        <dbReference type="ChEBI" id="CHEBI:29999"/>
        <dbReference type="ChEBI" id="CHEBI:43474"/>
        <dbReference type="ChEBI" id="CHEBI:83421"/>
        <dbReference type="EC" id="3.1.3.16"/>
    </reaction>
</comment>
<evidence type="ECO:0000313" key="18">
    <source>
        <dbReference type="EnsemblMetazoa" id="BGLB006492-PD"/>
    </source>
</evidence>
<keyword evidence="6" id="KW-0519">Myristate</keyword>
<dbReference type="PROSITE" id="PS50056">
    <property type="entry name" value="TYR_PHOSPHATASE_2"/>
    <property type="match status" value="1"/>
</dbReference>
<dbReference type="SMART" id="SM00195">
    <property type="entry name" value="DSPc"/>
    <property type="match status" value="1"/>
</dbReference>
<protein>
    <recommendedName>
        <fullName evidence="14">Dual specificity protein phosphatase 15</fullName>
        <ecNumber evidence="4">3.1.3.16</ecNumber>
        <ecNumber evidence="3">3.1.3.48</ecNumber>
    </recommendedName>
</protein>
<evidence type="ECO:0000313" key="22">
    <source>
        <dbReference type="RefSeq" id="XP_055890677.1"/>
    </source>
</evidence>
<dbReference type="Proteomes" id="UP001165740">
    <property type="component" value="Chromosome 7"/>
</dbReference>
<evidence type="ECO:0000256" key="13">
    <source>
        <dbReference type="ARBA" id="ARBA00051722"/>
    </source>
</evidence>
<dbReference type="Gene3D" id="3.90.190.10">
    <property type="entry name" value="Protein tyrosine phosphatase superfamily"/>
    <property type="match status" value="1"/>
</dbReference>
<evidence type="ECO:0000256" key="6">
    <source>
        <dbReference type="ARBA" id="ARBA00022707"/>
    </source>
</evidence>
<dbReference type="InterPro" id="IPR029021">
    <property type="entry name" value="Prot-tyrosine_phosphatase-like"/>
</dbReference>
<evidence type="ECO:0000313" key="19">
    <source>
        <dbReference type="Proteomes" id="UP000076420"/>
    </source>
</evidence>
<keyword evidence="20" id="KW-1185">Reference proteome</keyword>
<dbReference type="Pfam" id="PF00782">
    <property type="entry name" value="DSPc"/>
    <property type="match status" value="1"/>
</dbReference>
<comment type="catalytic activity">
    <reaction evidence="12">
        <text>O-phospho-L-threonyl-[protein] + H2O = L-threonyl-[protein] + phosphate</text>
        <dbReference type="Rhea" id="RHEA:47004"/>
        <dbReference type="Rhea" id="RHEA-COMP:11060"/>
        <dbReference type="Rhea" id="RHEA-COMP:11605"/>
        <dbReference type="ChEBI" id="CHEBI:15377"/>
        <dbReference type="ChEBI" id="CHEBI:30013"/>
        <dbReference type="ChEBI" id="CHEBI:43474"/>
        <dbReference type="ChEBI" id="CHEBI:61977"/>
        <dbReference type="EC" id="3.1.3.16"/>
    </reaction>
</comment>
<dbReference type="PANTHER" id="PTHR45948">
    <property type="entry name" value="DUAL SPECIFICITY PROTEIN PHOSPHATASE DDB_G0269404-RELATED"/>
    <property type="match status" value="1"/>
</dbReference>
<comment type="similarity">
    <text evidence="2">Belongs to the protein-tyrosine phosphatase family. Non-receptor class dual specificity subfamily.</text>
</comment>
<evidence type="ECO:0000256" key="4">
    <source>
        <dbReference type="ARBA" id="ARBA00013081"/>
    </source>
</evidence>
<name>A0A2C9JQR4_BIOGL</name>
<accession>A0A2C9JQR4</accession>
<feature type="compositionally biased region" description="Polar residues" evidence="15">
    <location>
        <begin position="252"/>
        <end position="262"/>
    </location>
</feature>
<gene>
    <name evidence="18" type="primary">106064028</name>
    <name evidence="21 22 23 24 25" type="synonym">LOC106064028</name>
</gene>
<comment type="catalytic activity">
    <reaction evidence="13">
        <text>O-phospho-L-tyrosyl-[protein] + H2O = L-tyrosyl-[protein] + phosphate</text>
        <dbReference type="Rhea" id="RHEA:10684"/>
        <dbReference type="Rhea" id="RHEA-COMP:10136"/>
        <dbReference type="Rhea" id="RHEA-COMP:20101"/>
        <dbReference type="ChEBI" id="CHEBI:15377"/>
        <dbReference type="ChEBI" id="CHEBI:43474"/>
        <dbReference type="ChEBI" id="CHEBI:46858"/>
        <dbReference type="ChEBI" id="CHEBI:61978"/>
        <dbReference type="EC" id="3.1.3.48"/>
    </reaction>
</comment>
<evidence type="ECO:0000256" key="11">
    <source>
        <dbReference type="ARBA" id="ARBA00047761"/>
    </source>
</evidence>
<feature type="compositionally biased region" description="Basic residues" evidence="15">
    <location>
        <begin position="221"/>
        <end position="231"/>
    </location>
</feature>
<dbReference type="GO" id="GO:0005886">
    <property type="term" value="C:plasma membrane"/>
    <property type="evidence" value="ECO:0007669"/>
    <property type="project" value="UniProtKB-SubCell"/>
</dbReference>
<evidence type="ECO:0000313" key="25">
    <source>
        <dbReference type="RefSeq" id="XP_055890680.1"/>
    </source>
</evidence>
<evidence type="ECO:0000259" key="17">
    <source>
        <dbReference type="PROSITE" id="PS50056"/>
    </source>
</evidence>
<dbReference type="PROSITE" id="PS50054">
    <property type="entry name" value="TYR_PHOSPHATASE_DUAL"/>
    <property type="match status" value="1"/>
</dbReference>
<feature type="domain" description="Tyrosine specific protein phosphatases" evidence="17">
    <location>
        <begin position="65"/>
        <end position="122"/>
    </location>
</feature>
<dbReference type="RefSeq" id="XP_055890679.1">
    <property type="nucleotide sequence ID" value="XM_056034704.1"/>
</dbReference>
<evidence type="ECO:0000256" key="9">
    <source>
        <dbReference type="ARBA" id="ARBA00023136"/>
    </source>
</evidence>
<evidence type="ECO:0000259" key="16">
    <source>
        <dbReference type="PROSITE" id="PS50054"/>
    </source>
</evidence>
<sequence length="274" mass="30832">MGNGMNKILPGLYIGNFRDAKDNKQLNDNNITHIVAVHDNAKKIVEDKEYLCILASDSPDQDLTKYFPQVIKFIHKARLEGGSVLVHCLAGVSRSVTLTAAYIMTVTDLGWRDSLNAIRGARSVANPNFGFQKQLQNYENEHLEEERKKLKALFPTNPFNDEEECRYNLKSYQEYIMTGNMPSRSADLYPLPHRAYQGQVKKDTLKKSQIQKVVTRISKSPQRHSAKRQHAIGKLVDNMNPTETCESEQATDSEASLATSPDASCEEVKSDGQL</sequence>
<evidence type="ECO:0000313" key="21">
    <source>
        <dbReference type="RefSeq" id="XP_055890676.1"/>
    </source>
</evidence>
<evidence type="ECO:0000256" key="15">
    <source>
        <dbReference type="SAM" id="MobiDB-lite"/>
    </source>
</evidence>
<evidence type="ECO:0000256" key="5">
    <source>
        <dbReference type="ARBA" id="ARBA00022475"/>
    </source>
</evidence>
<dbReference type="InterPro" id="IPR000387">
    <property type="entry name" value="Tyr_Pase_dom"/>
</dbReference>
<evidence type="ECO:0000313" key="20">
    <source>
        <dbReference type="Proteomes" id="UP001165740"/>
    </source>
</evidence>
<dbReference type="InterPro" id="IPR000340">
    <property type="entry name" value="Dual-sp_phosphatase_cat-dom"/>
</dbReference>
<feature type="region of interest" description="Disordered" evidence="15">
    <location>
        <begin position="217"/>
        <end position="274"/>
    </location>
</feature>
<evidence type="ECO:0000256" key="2">
    <source>
        <dbReference type="ARBA" id="ARBA00008601"/>
    </source>
</evidence>
<proteinExistence type="inferred from homology"/>
<dbReference type="InterPro" id="IPR020422">
    <property type="entry name" value="TYR_PHOSPHATASE_DUAL_dom"/>
</dbReference>
<dbReference type="VEuPathDB" id="VectorBase:BGLB006492"/>
<dbReference type="Proteomes" id="UP000076420">
    <property type="component" value="Unassembled WGS sequence"/>
</dbReference>
<evidence type="ECO:0000313" key="24">
    <source>
        <dbReference type="RefSeq" id="XP_055890679.1"/>
    </source>
</evidence>
<dbReference type="RefSeq" id="XP_055890676.1">
    <property type="nucleotide sequence ID" value="XM_056034701.1"/>
</dbReference>
<keyword evidence="10" id="KW-0449">Lipoprotein</keyword>
<dbReference type="EC" id="3.1.3.48" evidence="3"/>
<organism evidence="18 19">
    <name type="scientific">Biomphalaria glabrata</name>
    <name type="common">Bloodfluke planorb</name>
    <name type="synonym">Freshwater snail</name>
    <dbReference type="NCBI Taxonomy" id="6526"/>
    <lineage>
        <taxon>Eukaryota</taxon>
        <taxon>Metazoa</taxon>
        <taxon>Spiralia</taxon>
        <taxon>Lophotrochozoa</taxon>
        <taxon>Mollusca</taxon>
        <taxon>Gastropoda</taxon>
        <taxon>Heterobranchia</taxon>
        <taxon>Euthyneura</taxon>
        <taxon>Panpulmonata</taxon>
        <taxon>Hygrophila</taxon>
        <taxon>Lymnaeoidea</taxon>
        <taxon>Planorbidae</taxon>
        <taxon>Biomphalaria</taxon>
    </lineage>
</organism>